<dbReference type="KEGG" id="buz:AYM40_30630"/>
<evidence type="ECO:0000313" key="2">
    <source>
        <dbReference type="EMBL" id="ANB76554.1"/>
    </source>
</evidence>
<protein>
    <recommendedName>
        <fullName evidence="1">Phasin domain-containing protein</fullName>
    </recommendedName>
</protein>
<keyword evidence="3" id="KW-1185">Reference proteome</keyword>
<sequence>MSSLAPEQLVAIQKAGFETTFGLLTKALEGTEKLVELSVQAVKSNLAESQEILAKVLAAKDPQELFALHASQMQPAAEKVQSYWRHVYEIVSSTQAEFAATAEAQLKQRQRDAQAFVDSLAKNAPAGSEAVLSAWKSAFATANETVGSAYRAAQEATKQVVETAENNVSAASAASAKSTKRAIEQVEAVEKK</sequence>
<dbReference type="EMBL" id="CP014579">
    <property type="protein sequence ID" value="ANB76554.1"/>
    <property type="molecule type" value="Genomic_DNA"/>
</dbReference>
<proteinExistence type="predicted"/>
<feature type="domain" description="Phasin" evidence="1">
    <location>
        <begin position="7"/>
        <end position="105"/>
    </location>
</feature>
<dbReference type="AlphaFoldDB" id="A0A160FU75"/>
<organism evidence="2 3">
    <name type="scientific">Paraburkholderia phytofirmans OLGA172</name>
    <dbReference type="NCBI Taxonomy" id="1417228"/>
    <lineage>
        <taxon>Bacteria</taxon>
        <taxon>Pseudomonadati</taxon>
        <taxon>Pseudomonadota</taxon>
        <taxon>Betaproteobacteria</taxon>
        <taxon>Burkholderiales</taxon>
        <taxon>Burkholderiaceae</taxon>
        <taxon>Paraburkholderia</taxon>
    </lineage>
</organism>
<dbReference type="Pfam" id="PF09361">
    <property type="entry name" value="Phasin_2"/>
    <property type="match status" value="1"/>
</dbReference>
<dbReference type="Proteomes" id="UP000076852">
    <property type="component" value="Chromosome 2"/>
</dbReference>
<evidence type="ECO:0000313" key="3">
    <source>
        <dbReference type="Proteomes" id="UP000076852"/>
    </source>
</evidence>
<dbReference type="OrthoDB" id="5298576at2"/>
<dbReference type="STRING" id="1804984.AYM40_30630"/>
<name>A0A160FU75_9BURK</name>
<gene>
    <name evidence="2" type="ORF">AYM40_30630</name>
</gene>
<accession>A0A160FU75</accession>
<dbReference type="InterPro" id="IPR010127">
    <property type="entry name" value="Phasin_subfam-1"/>
</dbReference>
<evidence type="ECO:0000259" key="1">
    <source>
        <dbReference type="Pfam" id="PF09361"/>
    </source>
</evidence>
<dbReference type="InterPro" id="IPR018968">
    <property type="entry name" value="Phasin"/>
</dbReference>
<dbReference type="NCBIfam" id="TIGR01841">
    <property type="entry name" value="phasin"/>
    <property type="match status" value="1"/>
</dbReference>
<dbReference type="RefSeq" id="WP_063499770.1">
    <property type="nucleotide sequence ID" value="NZ_CP014579.1"/>
</dbReference>
<reference evidence="2 3" key="1">
    <citation type="journal article" date="2016" name="Gene">
        <title>PacBio SMRT assembly of a complex multi-replicon genome reveals chlorocatechol degradative operon in a region of genome plasticity.</title>
        <authorList>
            <person name="Ricker N."/>
            <person name="Shen S.Y."/>
            <person name="Goordial J."/>
            <person name="Jin S."/>
            <person name="Fulthorpe R.R."/>
        </authorList>
    </citation>
    <scope>NUCLEOTIDE SEQUENCE [LARGE SCALE GENOMIC DNA]</scope>
    <source>
        <strain evidence="2 3">OLGA172</strain>
    </source>
</reference>